<organism evidence="2">
    <name type="scientific">Tanacetum cinerariifolium</name>
    <name type="common">Dalmatian daisy</name>
    <name type="synonym">Chrysanthemum cinerariifolium</name>
    <dbReference type="NCBI Taxonomy" id="118510"/>
    <lineage>
        <taxon>Eukaryota</taxon>
        <taxon>Viridiplantae</taxon>
        <taxon>Streptophyta</taxon>
        <taxon>Embryophyta</taxon>
        <taxon>Tracheophyta</taxon>
        <taxon>Spermatophyta</taxon>
        <taxon>Magnoliopsida</taxon>
        <taxon>eudicotyledons</taxon>
        <taxon>Gunneridae</taxon>
        <taxon>Pentapetalae</taxon>
        <taxon>asterids</taxon>
        <taxon>campanulids</taxon>
        <taxon>Asterales</taxon>
        <taxon>Asteraceae</taxon>
        <taxon>Asteroideae</taxon>
        <taxon>Anthemideae</taxon>
        <taxon>Anthemidinae</taxon>
        <taxon>Tanacetum</taxon>
    </lineage>
</organism>
<gene>
    <name evidence="2" type="ORF">Tci_874414</name>
</gene>
<sequence>EQEVKNVEEQPAERKNRAKKSLQNFRVVHKSSISLKDTSQISSIYEVAPILSTKEPEHLLTIGYEHFSITPETESNAENLLPIPSKCEVTLEDDIECDMPAKDVCSPVFTTFSNPLQG</sequence>
<name>A0A699SWF2_TANCI</name>
<accession>A0A699SWF2</accession>
<proteinExistence type="predicted"/>
<feature type="compositionally biased region" description="Basic and acidic residues" evidence="1">
    <location>
        <begin position="1"/>
        <end position="15"/>
    </location>
</feature>
<reference evidence="2" key="1">
    <citation type="journal article" date="2019" name="Sci. Rep.">
        <title>Draft genome of Tanacetum cinerariifolium, the natural source of mosquito coil.</title>
        <authorList>
            <person name="Yamashiro T."/>
            <person name="Shiraishi A."/>
            <person name="Satake H."/>
            <person name="Nakayama K."/>
        </authorList>
    </citation>
    <scope>NUCLEOTIDE SEQUENCE</scope>
</reference>
<protein>
    <submittedName>
        <fullName evidence="2">Uncharacterized protein</fullName>
    </submittedName>
</protein>
<dbReference type="AlphaFoldDB" id="A0A699SWF2"/>
<feature type="non-terminal residue" evidence="2">
    <location>
        <position position="1"/>
    </location>
</feature>
<evidence type="ECO:0000313" key="2">
    <source>
        <dbReference type="EMBL" id="GFD02445.1"/>
    </source>
</evidence>
<comment type="caution">
    <text evidence="2">The sequence shown here is derived from an EMBL/GenBank/DDBJ whole genome shotgun (WGS) entry which is preliminary data.</text>
</comment>
<evidence type="ECO:0000256" key="1">
    <source>
        <dbReference type="SAM" id="MobiDB-lite"/>
    </source>
</evidence>
<feature type="region of interest" description="Disordered" evidence="1">
    <location>
        <begin position="1"/>
        <end position="20"/>
    </location>
</feature>
<dbReference type="EMBL" id="BKCJ011198103">
    <property type="protein sequence ID" value="GFD02445.1"/>
    <property type="molecule type" value="Genomic_DNA"/>
</dbReference>